<evidence type="ECO:0000259" key="6">
    <source>
        <dbReference type="Pfam" id="PF12325"/>
    </source>
</evidence>
<evidence type="ECO:0000256" key="2">
    <source>
        <dbReference type="ARBA" id="ARBA00023034"/>
    </source>
</evidence>
<sequence>MAAPGKQSVWGSFLQSAVTGIETRLDTMLDEEEERQQNANKPAAAAKPTSPKPVSRSSSNARMTANDRLQARLAKAMAGKSGQDGRSGTSPRQSVDQGSQGSRPSIDTDRGGKPESPRVATPTSEATEPPIENAKEPKQEAGTAPTTTTVEVENAPKSPASQPPTTENPSAAIPTIVYEDNNAALEELKARHQEEIQEYIERIDSLQSKLQYLSQTAAETAKEAASAAASGSAERKLAEKDERIALLLQEGQKLSSSEGKYRLTIKKLRQQVTDGEKQAEEFRKAKEKALEELEAIKKRQDSDEEKEKRQEEARKAAAALQKQIDALKKDLVAKEEQIKRIEQDAKKKAEQAEATHAEALSKALATERKKQKELEDSLNAVRSEKEALADQARLETVDWREKLDRAAERSKTVEAELKHELHNMESKLEAMRTAAEEATSGSGGEAQLKLLRQIETLQSQYATASDNWQGIEASLLAKVANLEKERDEAQRRESDMRKKAREAASRLRTLEEELHDTKPALAQAQQELESCREQLATLRTTSKSTETALEQARADLEKQQRAAARELADSDRRPWLDDVGTPRGQSRPDSPLLSVPRTFSSDLVGLPLPGRGLQRAPTPGSAREGPADGFAMSFGRRLSSQPPTRPGPLPTSNSIGPFSPFEGSVESPNIMSPNTLDRDDVADTAPSSPRAIAQDMISVSTSAAGPSVQLVERMSAAIRRLEAEKVAAKEEMARVCSQRDEARSELGGLMKDLEEAKQATVRVKELETEVGELNGRYEATLELLGEKSELVEELKADVQDVKEMYRELVERTVK</sequence>
<feature type="compositionally biased region" description="Polar residues" evidence="5">
    <location>
        <begin position="159"/>
        <end position="169"/>
    </location>
</feature>
<feature type="coiled-coil region" evidence="4">
    <location>
        <begin position="711"/>
        <end position="811"/>
    </location>
</feature>
<proteinExistence type="predicted"/>
<dbReference type="Gene3D" id="1.20.5.340">
    <property type="match status" value="1"/>
</dbReference>
<dbReference type="InterPro" id="IPR022091">
    <property type="entry name" value="TMF_TATA-bd"/>
</dbReference>
<dbReference type="Pfam" id="PF12325">
    <property type="entry name" value="TMF_TATA_bd"/>
    <property type="match status" value="1"/>
</dbReference>
<feature type="coiled-coil region" evidence="4">
    <location>
        <begin position="178"/>
        <end position="216"/>
    </location>
</feature>
<evidence type="ECO:0000256" key="4">
    <source>
        <dbReference type="SAM" id="Coils"/>
    </source>
</evidence>
<feature type="region of interest" description="Disordered" evidence="5">
    <location>
        <begin position="24"/>
        <end position="178"/>
    </location>
</feature>
<keyword evidence="2" id="KW-0333">Golgi apparatus</keyword>
<gene>
    <name evidence="7" type="ORF">NLU13_9241</name>
</gene>
<evidence type="ECO:0000256" key="3">
    <source>
        <dbReference type="ARBA" id="ARBA00023054"/>
    </source>
</evidence>
<dbReference type="Proteomes" id="UP001175261">
    <property type="component" value="Unassembled WGS sequence"/>
</dbReference>
<reference evidence="7" key="1">
    <citation type="submission" date="2022-10" db="EMBL/GenBank/DDBJ databases">
        <title>Determination and structural analysis of whole genome sequence of Sarocladium strictum F4-1.</title>
        <authorList>
            <person name="Hu L."/>
            <person name="Jiang Y."/>
        </authorList>
    </citation>
    <scope>NUCLEOTIDE SEQUENCE</scope>
    <source>
        <strain evidence="7">F4-1</strain>
    </source>
</reference>
<evidence type="ECO:0000256" key="5">
    <source>
        <dbReference type="SAM" id="MobiDB-lite"/>
    </source>
</evidence>
<comment type="subcellular location">
    <subcellularLocation>
        <location evidence="1">Golgi apparatus</location>
    </subcellularLocation>
</comment>
<dbReference type="EMBL" id="JAPDFR010000009">
    <property type="protein sequence ID" value="KAK0383328.1"/>
    <property type="molecule type" value="Genomic_DNA"/>
</dbReference>
<feature type="compositionally biased region" description="Basic and acidic residues" evidence="5">
    <location>
        <begin position="365"/>
        <end position="375"/>
    </location>
</feature>
<organism evidence="7 8">
    <name type="scientific">Sarocladium strictum</name>
    <name type="common">Black bundle disease fungus</name>
    <name type="synonym">Acremonium strictum</name>
    <dbReference type="NCBI Taxonomy" id="5046"/>
    <lineage>
        <taxon>Eukaryota</taxon>
        <taxon>Fungi</taxon>
        <taxon>Dikarya</taxon>
        <taxon>Ascomycota</taxon>
        <taxon>Pezizomycotina</taxon>
        <taxon>Sordariomycetes</taxon>
        <taxon>Hypocreomycetidae</taxon>
        <taxon>Hypocreales</taxon>
        <taxon>Sarocladiaceae</taxon>
        <taxon>Sarocladium</taxon>
    </lineage>
</organism>
<feature type="compositionally biased region" description="Polar residues" evidence="5">
    <location>
        <begin position="537"/>
        <end position="548"/>
    </location>
</feature>
<dbReference type="AlphaFoldDB" id="A0AA39L402"/>
<evidence type="ECO:0000256" key="1">
    <source>
        <dbReference type="ARBA" id="ARBA00004555"/>
    </source>
</evidence>
<feature type="compositionally biased region" description="Basic and acidic residues" evidence="5">
    <location>
        <begin position="343"/>
        <end position="356"/>
    </location>
</feature>
<dbReference type="Pfam" id="PF12329">
    <property type="entry name" value="TMF_DNA_bd"/>
    <property type="match status" value="1"/>
</dbReference>
<feature type="compositionally biased region" description="Basic and acidic residues" evidence="5">
    <location>
        <begin position="552"/>
        <end position="576"/>
    </location>
</feature>
<dbReference type="PANTHER" id="PTHR46515">
    <property type="entry name" value="TATA ELEMENT MODULATORY FACTOR TMF1"/>
    <property type="match status" value="1"/>
</dbReference>
<protein>
    <recommendedName>
        <fullName evidence="6">TATA element modulatory factor 1 TATA binding domain-containing protein</fullName>
    </recommendedName>
</protein>
<feature type="region of interest" description="Disordered" evidence="5">
    <location>
        <begin position="295"/>
        <end position="319"/>
    </location>
</feature>
<accession>A0AA39L402</accession>
<dbReference type="PANTHER" id="PTHR46515:SF1">
    <property type="entry name" value="TATA ELEMENT MODULATORY FACTOR"/>
    <property type="match status" value="1"/>
</dbReference>
<feature type="compositionally biased region" description="Polar residues" evidence="5">
    <location>
        <begin position="84"/>
        <end position="105"/>
    </location>
</feature>
<evidence type="ECO:0000313" key="7">
    <source>
        <dbReference type="EMBL" id="KAK0383328.1"/>
    </source>
</evidence>
<feature type="region of interest" description="Disordered" evidence="5">
    <location>
        <begin position="484"/>
        <end position="689"/>
    </location>
</feature>
<feature type="compositionally biased region" description="Low complexity" evidence="5">
    <location>
        <begin position="37"/>
        <end position="48"/>
    </location>
</feature>
<name>A0AA39L402_SARSR</name>
<feature type="compositionally biased region" description="Polar residues" evidence="5">
    <location>
        <begin position="666"/>
        <end position="675"/>
    </location>
</feature>
<dbReference type="GO" id="GO:0005783">
    <property type="term" value="C:endoplasmic reticulum"/>
    <property type="evidence" value="ECO:0007669"/>
    <property type="project" value="TreeGrafter"/>
</dbReference>
<feature type="compositionally biased region" description="Basic and acidic residues" evidence="5">
    <location>
        <begin position="295"/>
        <end position="315"/>
    </location>
</feature>
<comment type="caution">
    <text evidence="7">The sequence shown here is derived from an EMBL/GenBank/DDBJ whole genome shotgun (WGS) entry which is preliminary data.</text>
</comment>
<keyword evidence="3 4" id="KW-0175">Coiled coil</keyword>
<feature type="domain" description="TATA element modulatory factor 1 TATA binding" evidence="6">
    <location>
        <begin position="698"/>
        <end position="811"/>
    </location>
</feature>
<keyword evidence="8" id="KW-1185">Reference proteome</keyword>
<feature type="region of interest" description="Disordered" evidence="5">
    <location>
        <begin position="343"/>
        <end position="387"/>
    </location>
</feature>
<feature type="compositionally biased region" description="Basic and acidic residues" evidence="5">
    <location>
        <begin position="484"/>
        <end position="518"/>
    </location>
</feature>
<dbReference type="InterPro" id="IPR022092">
    <property type="entry name" value="TMF_DNA-bd"/>
</dbReference>
<dbReference type="GO" id="GO:0005794">
    <property type="term" value="C:Golgi apparatus"/>
    <property type="evidence" value="ECO:0007669"/>
    <property type="project" value="UniProtKB-SubCell"/>
</dbReference>
<evidence type="ECO:0000313" key="8">
    <source>
        <dbReference type="Proteomes" id="UP001175261"/>
    </source>
</evidence>
<dbReference type="InterPro" id="IPR052602">
    <property type="entry name" value="Growth_transcription_reg"/>
</dbReference>
<feature type="compositionally biased region" description="Basic and acidic residues" evidence="5">
    <location>
        <begin position="106"/>
        <end position="116"/>
    </location>
</feature>